<name>G7KEW2_MEDTR</name>
<reference evidence="2" key="3">
    <citation type="submission" date="2015-04" db="UniProtKB">
        <authorList>
            <consortium name="EnsemblPlants"/>
        </authorList>
    </citation>
    <scope>IDENTIFICATION</scope>
    <source>
        <strain evidence="2">cv. Jemalong A17</strain>
    </source>
</reference>
<reference evidence="1 3" key="1">
    <citation type="journal article" date="2011" name="Nature">
        <title>The Medicago genome provides insight into the evolution of rhizobial symbioses.</title>
        <authorList>
            <person name="Young N.D."/>
            <person name="Debelle F."/>
            <person name="Oldroyd G.E."/>
            <person name="Geurts R."/>
            <person name="Cannon S.B."/>
            <person name="Udvardi M.K."/>
            <person name="Benedito V.A."/>
            <person name="Mayer K.F."/>
            <person name="Gouzy J."/>
            <person name="Schoof H."/>
            <person name="Van de Peer Y."/>
            <person name="Proost S."/>
            <person name="Cook D.R."/>
            <person name="Meyers B.C."/>
            <person name="Spannagl M."/>
            <person name="Cheung F."/>
            <person name="De Mita S."/>
            <person name="Krishnakumar V."/>
            <person name="Gundlach H."/>
            <person name="Zhou S."/>
            <person name="Mudge J."/>
            <person name="Bharti A.K."/>
            <person name="Murray J.D."/>
            <person name="Naoumkina M.A."/>
            <person name="Rosen B."/>
            <person name="Silverstein K.A."/>
            <person name="Tang H."/>
            <person name="Rombauts S."/>
            <person name="Zhao P.X."/>
            <person name="Zhou P."/>
            <person name="Barbe V."/>
            <person name="Bardou P."/>
            <person name="Bechner M."/>
            <person name="Bellec A."/>
            <person name="Berger A."/>
            <person name="Berges H."/>
            <person name="Bidwell S."/>
            <person name="Bisseling T."/>
            <person name="Choisne N."/>
            <person name="Couloux A."/>
            <person name="Denny R."/>
            <person name="Deshpande S."/>
            <person name="Dai X."/>
            <person name="Doyle J.J."/>
            <person name="Dudez A.M."/>
            <person name="Farmer A.D."/>
            <person name="Fouteau S."/>
            <person name="Franken C."/>
            <person name="Gibelin C."/>
            <person name="Gish J."/>
            <person name="Goldstein S."/>
            <person name="Gonzalez A.J."/>
            <person name="Green P.J."/>
            <person name="Hallab A."/>
            <person name="Hartog M."/>
            <person name="Hua A."/>
            <person name="Humphray S.J."/>
            <person name="Jeong D.H."/>
            <person name="Jing Y."/>
            <person name="Jocker A."/>
            <person name="Kenton S.M."/>
            <person name="Kim D.J."/>
            <person name="Klee K."/>
            <person name="Lai H."/>
            <person name="Lang C."/>
            <person name="Lin S."/>
            <person name="Macmil S.L."/>
            <person name="Magdelenat G."/>
            <person name="Matthews L."/>
            <person name="McCorrison J."/>
            <person name="Monaghan E.L."/>
            <person name="Mun J.H."/>
            <person name="Najar F.Z."/>
            <person name="Nicholson C."/>
            <person name="Noirot C."/>
            <person name="O'Bleness M."/>
            <person name="Paule C.R."/>
            <person name="Poulain J."/>
            <person name="Prion F."/>
            <person name="Qin B."/>
            <person name="Qu C."/>
            <person name="Retzel E.F."/>
            <person name="Riddle C."/>
            <person name="Sallet E."/>
            <person name="Samain S."/>
            <person name="Samson N."/>
            <person name="Sanders I."/>
            <person name="Saurat O."/>
            <person name="Scarpelli C."/>
            <person name="Schiex T."/>
            <person name="Segurens B."/>
            <person name="Severin A.J."/>
            <person name="Sherrier D.J."/>
            <person name="Shi R."/>
            <person name="Sims S."/>
            <person name="Singer S.R."/>
            <person name="Sinharoy S."/>
            <person name="Sterck L."/>
            <person name="Viollet A."/>
            <person name="Wang B.B."/>
            <person name="Wang K."/>
            <person name="Wang M."/>
            <person name="Wang X."/>
            <person name="Warfsmann J."/>
            <person name="Weissenbach J."/>
            <person name="White D.D."/>
            <person name="White J.D."/>
            <person name="Wiley G.B."/>
            <person name="Wincker P."/>
            <person name="Xing Y."/>
            <person name="Yang L."/>
            <person name="Yao Z."/>
            <person name="Ying F."/>
            <person name="Zhai J."/>
            <person name="Zhou L."/>
            <person name="Zuber A."/>
            <person name="Denarie J."/>
            <person name="Dixon R.A."/>
            <person name="May G.D."/>
            <person name="Schwartz D.C."/>
            <person name="Rogers J."/>
            <person name="Quetier F."/>
            <person name="Town C.D."/>
            <person name="Roe B.A."/>
        </authorList>
    </citation>
    <scope>NUCLEOTIDE SEQUENCE [LARGE SCALE GENOMIC DNA]</scope>
    <source>
        <strain evidence="1">A17</strain>
        <strain evidence="2 3">cv. Jemalong A17</strain>
    </source>
</reference>
<organism evidence="1 3">
    <name type="scientific">Medicago truncatula</name>
    <name type="common">Barrel medic</name>
    <name type="synonym">Medicago tribuloides</name>
    <dbReference type="NCBI Taxonomy" id="3880"/>
    <lineage>
        <taxon>Eukaryota</taxon>
        <taxon>Viridiplantae</taxon>
        <taxon>Streptophyta</taxon>
        <taxon>Embryophyta</taxon>
        <taxon>Tracheophyta</taxon>
        <taxon>Spermatophyta</taxon>
        <taxon>Magnoliopsida</taxon>
        <taxon>eudicotyledons</taxon>
        <taxon>Gunneridae</taxon>
        <taxon>Pentapetalae</taxon>
        <taxon>rosids</taxon>
        <taxon>fabids</taxon>
        <taxon>Fabales</taxon>
        <taxon>Fabaceae</taxon>
        <taxon>Papilionoideae</taxon>
        <taxon>50 kb inversion clade</taxon>
        <taxon>NPAAA clade</taxon>
        <taxon>Hologalegina</taxon>
        <taxon>IRL clade</taxon>
        <taxon>Trifolieae</taxon>
        <taxon>Medicago</taxon>
    </lineage>
</organism>
<dbReference type="EMBL" id="CM001221">
    <property type="protein sequence ID" value="AES94169.1"/>
    <property type="molecule type" value="Genomic_DNA"/>
</dbReference>
<dbReference type="AlphaFoldDB" id="G7KEW2"/>
<sequence length="82" mass="9465">MVREHLIWDLLSLVDKPPAILWCCKPTFLFVHPLHKTSTDVSSSPLVMLSEGKTSNYTGQRYWECHLKEQPQTTLVTRALLQ</sequence>
<dbReference type="Proteomes" id="UP000002051">
    <property type="component" value="Chromosome 5"/>
</dbReference>
<evidence type="ECO:0000313" key="2">
    <source>
        <dbReference type="EnsemblPlants" id="AES94169"/>
    </source>
</evidence>
<dbReference type="EnsemblPlants" id="AES94169">
    <property type="protein sequence ID" value="AES94169"/>
    <property type="gene ID" value="MTR_5g011480"/>
</dbReference>
<dbReference type="HOGENOM" id="CLU_2561783_0_0_1"/>
<keyword evidence="3" id="KW-1185">Reference proteome</keyword>
<proteinExistence type="predicted"/>
<evidence type="ECO:0000313" key="3">
    <source>
        <dbReference type="Proteomes" id="UP000002051"/>
    </source>
</evidence>
<dbReference type="PaxDb" id="3880-AES94169"/>
<evidence type="ECO:0000313" key="1">
    <source>
        <dbReference type="EMBL" id="AES94169.1"/>
    </source>
</evidence>
<reference evidence="1 3" key="2">
    <citation type="journal article" date="2014" name="BMC Genomics">
        <title>An improved genome release (version Mt4.0) for the model legume Medicago truncatula.</title>
        <authorList>
            <person name="Tang H."/>
            <person name="Krishnakumar V."/>
            <person name="Bidwell S."/>
            <person name="Rosen B."/>
            <person name="Chan A."/>
            <person name="Zhou S."/>
            <person name="Gentzbittel L."/>
            <person name="Childs K.L."/>
            <person name="Yandell M."/>
            <person name="Gundlach H."/>
            <person name="Mayer K.F."/>
            <person name="Schwartz D.C."/>
            <person name="Town C.D."/>
        </authorList>
    </citation>
    <scope>GENOME REANNOTATION</scope>
    <source>
        <strain evidence="2 3">cv. Jemalong A17</strain>
    </source>
</reference>
<gene>
    <name evidence="1" type="ordered locus">MTR_5g011480</name>
</gene>
<accession>G7KEW2</accession>
<protein>
    <submittedName>
        <fullName evidence="1 2">Uncharacterized protein</fullName>
    </submittedName>
</protein>